<dbReference type="InterPro" id="IPR029044">
    <property type="entry name" value="Nucleotide-diphossugar_trans"/>
</dbReference>
<feature type="domain" description="Glycosyltransferase 2-like" evidence="1">
    <location>
        <begin position="10"/>
        <end position="175"/>
    </location>
</feature>
<proteinExistence type="predicted"/>
<dbReference type="InterPro" id="IPR001173">
    <property type="entry name" value="Glyco_trans_2-like"/>
</dbReference>
<evidence type="ECO:0000313" key="2">
    <source>
        <dbReference type="EMBL" id="MCW1931501.1"/>
    </source>
</evidence>
<keyword evidence="3" id="KW-1185">Reference proteome</keyword>
<dbReference type="CDD" id="cd00761">
    <property type="entry name" value="Glyco_tranf_GTA_type"/>
    <property type="match status" value="1"/>
</dbReference>
<dbReference type="Gene3D" id="3.90.550.10">
    <property type="entry name" value="Spore Coat Polysaccharide Biosynthesis Protein SpsA, Chain A"/>
    <property type="match status" value="1"/>
</dbReference>
<dbReference type="PANTHER" id="PTHR43685:SF2">
    <property type="entry name" value="GLYCOSYLTRANSFERASE 2-LIKE DOMAIN-CONTAINING PROTEIN"/>
    <property type="match status" value="1"/>
</dbReference>
<dbReference type="PANTHER" id="PTHR43685">
    <property type="entry name" value="GLYCOSYLTRANSFERASE"/>
    <property type="match status" value="1"/>
</dbReference>
<dbReference type="RefSeq" id="WP_264504610.1">
    <property type="nucleotide sequence ID" value="NZ_JAPDFL010000001.1"/>
</dbReference>
<reference evidence="2 3" key="1">
    <citation type="submission" date="2022-10" db="EMBL/GenBank/DDBJ databases">
        <title>Pararhodobacter sp. nov., isolated from marine algae.</title>
        <authorList>
            <person name="Choi B.J."/>
            <person name="Kim J.M."/>
            <person name="Lee J.K."/>
            <person name="Choi D.G."/>
            <person name="Jeon C.O."/>
        </authorList>
    </citation>
    <scope>NUCLEOTIDE SEQUENCE [LARGE SCALE GENOMIC DNA]</scope>
    <source>
        <strain evidence="2 3">ZQ420</strain>
    </source>
</reference>
<evidence type="ECO:0000259" key="1">
    <source>
        <dbReference type="Pfam" id="PF00535"/>
    </source>
</evidence>
<accession>A0ABT3GVE3</accession>
<protein>
    <submittedName>
        <fullName evidence="2">Glycosyltransferase</fullName>
    </submittedName>
</protein>
<comment type="caution">
    <text evidence="2">The sequence shown here is derived from an EMBL/GenBank/DDBJ whole genome shotgun (WGS) entry which is preliminary data.</text>
</comment>
<gene>
    <name evidence="2" type="ORF">OKW52_04305</name>
</gene>
<dbReference type="InterPro" id="IPR050834">
    <property type="entry name" value="Glycosyltransf_2"/>
</dbReference>
<evidence type="ECO:0000313" key="3">
    <source>
        <dbReference type="Proteomes" id="UP001208938"/>
    </source>
</evidence>
<name>A0ABT3GVE3_9RHOB</name>
<dbReference type="Pfam" id="PF00535">
    <property type="entry name" value="Glycos_transf_2"/>
    <property type="match status" value="1"/>
</dbReference>
<sequence length="596" mass="64317">MNGTATPLISVIVPVFDVAAQIGAAMASLLGQTLTDFEVIVIDDGSTDGSGAVAEAAVAGDARFRFIRQANRGLSGARNAGLALARGAFVAFLDGDDAFEPGFLADLHAAIERESTDWAACAVLLTYPDESESTHPAIHASTGPEAARTIALTDAREVARQFPSAWNKLYRRALFDGLAYPEGSWFEDHEVFWALAARAPALAYVPEPLYRHRRERAGQITGADSDRVFEQLRVLDRLYPLIMASGMTNPHEGYARLATRLVHERALALRDRRRRAQFLTGVVALFERLGVLWSPDWDPEISRGLGLALAGERPLSVVLLGDAQAALPGVLAQTMADFELVVVGRTLPAGLPPDLPVQHLQAPVTLAALADTLQGRWVLLLGAGETLLPDGAMRLVNLGEASKARLAMGGFERSTQGYHDGWTDNTRAGADLDALPVHGGLIPMGARPALFLYPLLANRVIRRDLLAGMQPDLSVPAGIAAVQAVVLSSALAAHKAGYTRLAVAGAPDRPVAVPGLLRARRQIAAFPDEPALPRGWRAVLFLRLVRLRRGWGVLRWPLALALALFARWLSAEQDARADPETPRWVHAALRLFRRAR</sequence>
<dbReference type="EMBL" id="JAPDFL010000001">
    <property type="protein sequence ID" value="MCW1931501.1"/>
    <property type="molecule type" value="Genomic_DNA"/>
</dbReference>
<dbReference type="SUPFAM" id="SSF53448">
    <property type="entry name" value="Nucleotide-diphospho-sugar transferases"/>
    <property type="match status" value="1"/>
</dbReference>
<organism evidence="2 3">
    <name type="scientific">Pararhodobacter zhoushanensis</name>
    <dbReference type="NCBI Taxonomy" id="2479545"/>
    <lineage>
        <taxon>Bacteria</taxon>
        <taxon>Pseudomonadati</taxon>
        <taxon>Pseudomonadota</taxon>
        <taxon>Alphaproteobacteria</taxon>
        <taxon>Rhodobacterales</taxon>
        <taxon>Paracoccaceae</taxon>
        <taxon>Pararhodobacter</taxon>
    </lineage>
</organism>
<dbReference type="Proteomes" id="UP001208938">
    <property type="component" value="Unassembled WGS sequence"/>
</dbReference>